<keyword evidence="2 5" id="KW-0067">ATP-binding</keyword>
<dbReference type="PANTHER" id="PTHR43519:SF1">
    <property type="entry name" value="ATP-DEPENDENT RNA HELICASE HRPB"/>
    <property type="match status" value="1"/>
</dbReference>
<dbReference type="Proteomes" id="UP000243534">
    <property type="component" value="Unassembled WGS sequence"/>
</dbReference>
<comment type="caution">
    <text evidence="4">The sequence shown here is derived from an EMBL/GenBank/DDBJ whole genome shotgun (WGS) entry which is preliminary data.</text>
</comment>
<reference evidence="4 6" key="1">
    <citation type="submission" date="2016-07" db="EMBL/GenBank/DDBJ databases">
        <authorList>
            <person name="Yuval B."/>
        </authorList>
    </citation>
    <scope>NUCLEOTIDE SEQUENCE [LARGE SCALE GENOMIC DNA]</scope>
    <source>
        <strain evidence="4 6">IL</strain>
    </source>
</reference>
<dbReference type="Pfam" id="PF08482">
    <property type="entry name" value="HrpB_C"/>
    <property type="match status" value="1"/>
</dbReference>
<keyword evidence="7" id="KW-1185">Reference proteome</keyword>
<organism evidence="4 6">
    <name type="scientific">Candidatus Erwinia dacicola</name>
    <dbReference type="NCBI Taxonomy" id="252393"/>
    <lineage>
        <taxon>Bacteria</taxon>
        <taxon>Pseudomonadati</taxon>
        <taxon>Pseudomonadota</taxon>
        <taxon>Gammaproteobacteria</taxon>
        <taxon>Enterobacterales</taxon>
        <taxon>Erwiniaceae</taxon>
        <taxon>Erwinia</taxon>
    </lineage>
</organism>
<dbReference type="Proteomes" id="UP000244334">
    <property type="component" value="Unassembled WGS sequence"/>
</dbReference>
<evidence type="ECO:0000313" key="7">
    <source>
        <dbReference type="Proteomes" id="UP000244334"/>
    </source>
</evidence>
<evidence type="ECO:0000313" key="4">
    <source>
        <dbReference type="EMBL" id="OFC63858.1"/>
    </source>
</evidence>
<dbReference type="AlphaFoldDB" id="A0A1E7Z5E8"/>
<keyword evidence="1" id="KW-0378">Hydrolase</keyword>
<evidence type="ECO:0000313" key="5">
    <source>
        <dbReference type="EMBL" id="RAP71223.1"/>
    </source>
</evidence>
<evidence type="ECO:0000313" key="6">
    <source>
        <dbReference type="Proteomes" id="UP000243534"/>
    </source>
</evidence>
<dbReference type="InterPro" id="IPR013689">
    <property type="entry name" value="RNA_helicase_ATP-dep_HrpB_C"/>
</dbReference>
<dbReference type="PANTHER" id="PTHR43519">
    <property type="entry name" value="ATP-DEPENDENT RNA HELICASE HRPB"/>
    <property type="match status" value="1"/>
</dbReference>
<keyword evidence="2 5" id="KW-0347">Helicase</keyword>
<feature type="domain" description="ATP-dependent RNA helicase HrpB C-terminal" evidence="3">
    <location>
        <begin position="31"/>
        <end position="85"/>
    </location>
</feature>
<gene>
    <name evidence="5" type="ORF">ACZ87_01963</name>
    <name evidence="4" type="ORF">BBW68_03535</name>
</gene>
<dbReference type="GO" id="GO:0004386">
    <property type="term" value="F:helicase activity"/>
    <property type="evidence" value="ECO:0007669"/>
    <property type="project" value="UniProtKB-KW"/>
</dbReference>
<dbReference type="GO" id="GO:0016787">
    <property type="term" value="F:hydrolase activity"/>
    <property type="evidence" value="ECO:0007669"/>
    <property type="project" value="UniProtKB-KW"/>
</dbReference>
<sequence length="85" mass="9398">MLIAAGSYAHAVTAATQLVLKSQLLARLERWLLPAMSGVRDARCLRQLDCAAALLQLLTWSQRQQLDTVLPTHYTVLTGSRLPIQ</sequence>
<accession>A0A1E7Z5E8</accession>
<name>A0A1E7Z5E8_9GAMM</name>
<evidence type="ECO:0000256" key="1">
    <source>
        <dbReference type="ARBA" id="ARBA00022801"/>
    </source>
</evidence>
<evidence type="ECO:0000259" key="3">
    <source>
        <dbReference type="Pfam" id="PF08482"/>
    </source>
</evidence>
<reference evidence="5 7" key="2">
    <citation type="submission" date="2018-04" db="EMBL/GenBank/DDBJ databases">
        <title>Genomes of the Obligate Erwinia dacicola and Facultative Enterobacter sp. OLF Endosymbionts of the Olive Fruit fly, Bactrocera oleae.</title>
        <authorList>
            <person name="Estes A.M."/>
            <person name="Hearn D.J."/>
            <person name="Agarwal S."/>
            <person name="Pierson E.A."/>
            <person name="Dunning-Hotopp J.C."/>
        </authorList>
    </citation>
    <scope>NUCLEOTIDE SEQUENCE [LARGE SCALE GENOMIC DNA]</scope>
    <source>
        <strain evidence="5 7">Oroville</strain>
    </source>
</reference>
<evidence type="ECO:0000256" key="2">
    <source>
        <dbReference type="ARBA" id="ARBA00022806"/>
    </source>
</evidence>
<dbReference type="EMBL" id="LJAM02000180">
    <property type="protein sequence ID" value="RAP71223.1"/>
    <property type="molecule type" value="Genomic_DNA"/>
</dbReference>
<dbReference type="EMBL" id="MAYS01000004">
    <property type="protein sequence ID" value="OFC63858.1"/>
    <property type="molecule type" value="Genomic_DNA"/>
</dbReference>
<proteinExistence type="predicted"/>
<protein>
    <submittedName>
        <fullName evidence="5">ATP-dependent helicase C-terminal family protein</fullName>
    </submittedName>
</protein>
<keyword evidence="2 5" id="KW-0547">Nucleotide-binding</keyword>